<evidence type="ECO:0000259" key="3">
    <source>
        <dbReference type="Pfam" id="PF20882"/>
    </source>
</evidence>
<organism evidence="4 5">
    <name type="scientific">Lophiostoma macrostomum CBS 122681</name>
    <dbReference type="NCBI Taxonomy" id="1314788"/>
    <lineage>
        <taxon>Eukaryota</taxon>
        <taxon>Fungi</taxon>
        <taxon>Dikarya</taxon>
        <taxon>Ascomycota</taxon>
        <taxon>Pezizomycotina</taxon>
        <taxon>Dothideomycetes</taxon>
        <taxon>Pleosporomycetidae</taxon>
        <taxon>Pleosporales</taxon>
        <taxon>Lophiostomataceae</taxon>
        <taxon>Lophiostoma</taxon>
    </lineage>
</organism>
<accession>A0A6A6T3Y7</accession>
<evidence type="ECO:0000256" key="1">
    <source>
        <dbReference type="SAM" id="Coils"/>
    </source>
</evidence>
<feature type="compositionally biased region" description="Polar residues" evidence="2">
    <location>
        <begin position="34"/>
        <end position="44"/>
    </location>
</feature>
<dbReference type="GO" id="GO:0051315">
    <property type="term" value="P:attachment of mitotic spindle microtubules to kinetochore"/>
    <property type="evidence" value="ECO:0007669"/>
    <property type="project" value="TreeGrafter"/>
</dbReference>
<dbReference type="EMBL" id="MU004379">
    <property type="protein sequence ID" value="KAF2653528.1"/>
    <property type="molecule type" value="Genomic_DNA"/>
</dbReference>
<feature type="region of interest" description="Disordered" evidence="2">
    <location>
        <begin position="29"/>
        <end position="56"/>
    </location>
</feature>
<evidence type="ECO:0000313" key="5">
    <source>
        <dbReference type="Proteomes" id="UP000799324"/>
    </source>
</evidence>
<dbReference type="InterPro" id="IPR037475">
    <property type="entry name" value="Sos7"/>
</dbReference>
<dbReference type="GO" id="GO:0000776">
    <property type="term" value="C:kinetochore"/>
    <property type="evidence" value="ECO:0007669"/>
    <property type="project" value="InterPro"/>
</dbReference>
<dbReference type="Proteomes" id="UP000799324">
    <property type="component" value="Unassembled WGS sequence"/>
</dbReference>
<sequence length="281" mass="31655">MAVSPSAALEELQQPHSLKLLAIAETLSPKDLPQSAQKRNSAVSDDSEQNGDTHPAALEADLMHYKELFSKLRFSYVEQSTKEKFLRSITDNPPQLVEAAENEQKEKDVLKLKADLRERKLEVAETIKQLEQKGRELALRYESIQLRTSQLETLPTEIANLETTIERLEQEQAPPSNNPELALPLPETRQLLQKREAELTALNAELAKLQAALPNRNRELEKVERELKPLETQKRGVVAAAKEAQRRKEEGGGLGDDLEERGRWLSVSEKALTEMLQIDGS</sequence>
<evidence type="ECO:0000256" key="2">
    <source>
        <dbReference type="SAM" id="MobiDB-lite"/>
    </source>
</evidence>
<dbReference type="OrthoDB" id="18959at2759"/>
<dbReference type="InterPro" id="IPR048781">
    <property type="entry name" value="Sos7_CC"/>
</dbReference>
<dbReference type="AlphaFoldDB" id="A0A6A6T3Y7"/>
<dbReference type="Pfam" id="PF20882">
    <property type="entry name" value="Sos7"/>
    <property type="match status" value="1"/>
</dbReference>
<feature type="region of interest" description="Disordered" evidence="2">
    <location>
        <begin position="234"/>
        <end position="260"/>
    </location>
</feature>
<keyword evidence="5" id="KW-1185">Reference proteome</keyword>
<evidence type="ECO:0000313" key="4">
    <source>
        <dbReference type="EMBL" id="KAF2653528.1"/>
    </source>
</evidence>
<keyword evidence="1" id="KW-0175">Coiled coil</keyword>
<proteinExistence type="predicted"/>
<gene>
    <name evidence="4" type="ORF">K491DRAFT_661700</name>
</gene>
<feature type="coiled-coil region" evidence="1">
    <location>
        <begin position="102"/>
        <end position="226"/>
    </location>
</feature>
<protein>
    <recommendedName>
        <fullName evidence="3">Kinetochore protein Sos7 coiled-coil domain-containing protein</fullName>
    </recommendedName>
</protein>
<dbReference type="GO" id="GO:0034501">
    <property type="term" value="P:protein localization to kinetochore"/>
    <property type="evidence" value="ECO:0007669"/>
    <property type="project" value="InterPro"/>
</dbReference>
<dbReference type="PANTHER" id="PTHR37329">
    <property type="entry name" value="KINETOCHORE PROTEIN SOS7"/>
    <property type="match status" value="1"/>
</dbReference>
<feature type="domain" description="Kinetochore protein Sos7 coiled-coil" evidence="3">
    <location>
        <begin position="67"/>
        <end position="141"/>
    </location>
</feature>
<dbReference type="PANTHER" id="PTHR37329:SF1">
    <property type="entry name" value="KINETOCHORE PROTEIN SOS7"/>
    <property type="match status" value="1"/>
</dbReference>
<name>A0A6A6T3Y7_9PLEO</name>
<reference evidence="4" key="1">
    <citation type="journal article" date="2020" name="Stud. Mycol.">
        <title>101 Dothideomycetes genomes: a test case for predicting lifestyles and emergence of pathogens.</title>
        <authorList>
            <person name="Haridas S."/>
            <person name="Albert R."/>
            <person name="Binder M."/>
            <person name="Bloem J."/>
            <person name="Labutti K."/>
            <person name="Salamov A."/>
            <person name="Andreopoulos B."/>
            <person name="Baker S."/>
            <person name="Barry K."/>
            <person name="Bills G."/>
            <person name="Bluhm B."/>
            <person name="Cannon C."/>
            <person name="Castanera R."/>
            <person name="Culley D."/>
            <person name="Daum C."/>
            <person name="Ezra D."/>
            <person name="Gonzalez J."/>
            <person name="Henrissat B."/>
            <person name="Kuo A."/>
            <person name="Liang C."/>
            <person name="Lipzen A."/>
            <person name="Lutzoni F."/>
            <person name="Magnuson J."/>
            <person name="Mondo S."/>
            <person name="Nolan M."/>
            <person name="Ohm R."/>
            <person name="Pangilinan J."/>
            <person name="Park H.-J."/>
            <person name="Ramirez L."/>
            <person name="Alfaro M."/>
            <person name="Sun H."/>
            <person name="Tritt A."/>
            <person name="Yoshinaga Y."/>
            <person name="Zwiers L.-H."/>
            <person name="Turgeon B."/>
            <person name="Goodwin S."/>
            <person name="Spatafora J."/>
            <person name="Crous P."/>
            <person name="Grigoriev I."/>
        </authorList>
    </citation>
    <scope>NUCLEOTIDE SEQUENCE</scope>
    <source>
        <strain evidence="4">CBS 122681</strain>
    </source>
</reference>